<accession>A0A921PYD7</accession>
<reference evidence="2" key="1">
    <citation type="journal article" date="2019" name="BMC Genomics">
        <title>A new reference genome for Sorghum bicolor reveals high levels of sequence similarity between sweet and grain genotypes: implications for the genetics of sugar metabolism.</title>
        <authorList>
            <person name="Cooper E.A."/>
            <person name="Brenton Z.W."/>
            <person name="Flinn B.S."/>
            <person name="Jenkins J."/>
            <person name="Shu S."/>
            <person name="Flowers D."/>
            <person name="Luo F."/>
            <person name="Wang Y."/>
            <person name="Xia P."/>
            <person name="Barry K."/>
            <person name="Daum C."/>
            <person name="Lipzen A."/>
            <person name="Yoshinaga Y."/>
            <person name="Schmutz J."/>
            <person name="Saski C."/>
            <person name="Vermerris W."/>
            <person name="Kresovich S."/>
        </authorList>
    </citation>
    <scope>NUCLEOTIDE SEQUENCE</scope>
</reference>
<proteinExistence type="predicted"/>
<organism evidence="2 3">
    <name type="scientific">Sorghum bicolor</name>
    <name type="common">Sorghum</name>
    <name type="synonym">Sorghum vulgare</name>
    <dbReference type="NCBI Taxonomy" id="4558"/>
    <lineage>
        <taxon>Eukaryota</taxon>
        <taxon>Viridiplantae</taxon>
        <taxon>Streptophyta</taxon>
        <taxon>Embryophyta</taxon>
        <taxon>Tracheophyta</taxon>
        <taxon>Spermatophyta</taxon>
        <taxon>Magnoliopsida</taxon>
        <taxon>Liliopsida</taxon>
        <taxon>Poales</taxon>
        <taxon>Poaceae</taxon>
        <taxon>PACMAD clade</taxon>
        <taxon>Panicoideae</taxon>
        <taxon>Andropogonodae</taxon>
        <taxon>Andropogoneae</taxon>
        <taxon>Sorghinae</taxon>
        <taxon>Sorghum</taxon>
    </lineage>
</organism>
<sequence length="245" mass="25075">MVLLEEYIMIDGLFGCAGGAAAANDTGQGSKSVEHHLAPGHIGDVIVAFLDLVLGVLVPFGKMLIVGGIELELSLAPFGGLLDHLDARTQLVVLAIGFVEVDGTLGQGLELGNHDGDSAADGPGVAAVDGHGVGRQEVEAFPDAHGPPCSPGSQHPKVLHAGHTAVAWPWPVSRPRGPPRRLPNHPLAPHVLSPPCSLHGAAKSASSPPPLTSPPRGASLEPVLVTVDPGVLDEMPGRGELSRVL</sequence>
<evidence type="ECO:0000313" key="2">
    <source>
        <dbReference type="EMBL" id="KAG0512507.1"/>
    </source>
</evidence>
<evidence type="ECO:0000256" key="1">
    <source>
        <dbReference type="SAM" id="MobiDB-lite"/>
    </source>
</evidence>
<name>A0A921PYD7_SORBI</name>
<dbReference type="EMBL" id="CM027689">
    <property type="protein sequence ID" value="KAG0512507.1"/>
    <property type="molecule type" value="Genomic_DNA"/>
</dbReference>
<feature type="region of interest" description="Disordered" evidence="1">
    <location>
        <begin position="193"/>
        <end position="222"/>
    </location>
</feature>
<dbReference type="AlphaFoldDB" id="A0A921PYD7"/>
<evidence type="ECO:0000313" key="3">
    <source>
        <dbReference type="Proteomes" id="UP000807115"/>
    </source>
</evidence>
<comment type="caution">
    <text evidence="2">The sequence shown here is derived from an EMBL/GenBank/DDBJ whole genome shotgun (WGS) entry which is preliminary data.</text>
</comment>
<dbReference type="Proteomes" id="UP000807115">
    <property type="component" value="Chromosome 10"/>
</dbReference>
<gene>
    <name evidence="2" type="ORF">BDA96_10G020000</name>
</gene>
<reference evidence="2" key="2">
    <citation type="submission" date="2020-10" db="EMBL/GenBank/DDBJ databases">
        <authorList>
            <person name="Cooper E.A."/>
            <person name="Brenton Z.W."/>
            <person name="Flinn B.S."/>
            <person name="Jenkins J."/>
            <person name="Shu S."/>
            <person name="Flowers D."/>
            <person name="Luo F."/>
            <person name="Wang Y."/>
            <person name="Xia P."/>
            <person name="Barry K."/>
            <person name="Daum C."/>
            <person name="Lipzen A."/>
            <person name="Yoshinaga Y."/>
            <person name="Schmutz J."/>
            <person name="Saski C."/>
            <person name="Vermerris W."/>
            <person name="Kresovich S."/>
        </authorList>
    </citation>
    <scope>NUCLEOTIDE SEQUENCE</scope>
</reference>
<protein>
    <submittedName>
        <fullName evidence="2">Uncharacterized protein</fullName>
    </submittedName>
</protein>